<dbReference type="KEGG" id="mela:C6568_09810"/>
<dbReference type="OrthoDB" id="8808684at2"/>
<sequence length="252" mass="27779">MPATPRKAALTLFPSTRRLVQALAPVVLGATLSACAPVQPDLVRVGRAQLELPPGSWAPLATDQALFDVRPDDVSHDLPMQSRLLGLRDAQGGLLASVLVQTNATNHPRDITLWDWRCAPQKGVQVEDATRGSRVRIDCLRYRRRADADGYLAANWPLLSQTLAAHQAIPAQPFSHVSYRYSTQEGGFIAIDVLADQRLLRAPTHNNLEFLRAGLPAQEWMHRLREAARTSPAMMDGRLVLPPFPQTLPQAQ</sequence>
<name>A0A2R3QCM7_9BURK</name>
<gene>
    <name evidence="1" type="ORF">C6568_09810</name>
</gene>
<protein>
    <submittedName>
        <fullName evidence="1">Uncharacterized protein</fullName>
    </submittedName>
</protein>
<evidence type="ECO:0000313" key="1">
    <source>
        <dbReference type="EMBL" id="AVO49531.1"/>
    </source>
</evidence>
<reference evidence="1 2" key="1">
    <citation type="submission" date="2018-03" db="EMBL/GenBank/DDBJ databases">
        <title>Genome sequencing of Melaminivora sp.</title>
        <authorList>
            <person name="Kim S.-J."/>
            <person name="Heo J."/>
            <person name="Ahn J.-H."/>
            <person name="Kwon S.-W."/>
        </authorList>
    </citation>
    <scope>NUCLEOTIDE SEQUENCE [LARGE SCALE GENOMIC DNA]</scope>
    <source>
        <strain evidence="1 2">SC2-9</strain>
    </source>
</reference>
<keyword evidence="2" id="KW-1185">Reference proteome</keyword>
<organism evidence="1 2">
    <name type="scientific">Melaminivora suipulveris</name>
    <dbReference type="NCBI Taxonomy" id="2109913"/>
    <lineage>
        <taxon>Bacteria</taxon>
        <taxon>Pseudomonadati</taxon>
        <taxon>Pseudomonadota</taxon>
        <taxon>Betaproteobacteria</taxon>
        <taxon>Burkholderiales</taxon>
        <taxon>Comamonadaceae</taxon>
        <taxon>Melaminivora</taxon>
    </lineage>
</organism>
<evidence type="ECO:0000313" key="2">
    <source>
        <dbReference type="Proteomes" id="UP000237925"/>
    </source>
</evidence>
<dbReference type="EMBL" id="CP027667">
    <property type="protein sequence ID" value="AVO49531.1"/>
    <property type="molecule type" value="Genomic_DNA"/>
</dbReference>
<dbReference type="AlphaFoldDB" id="A0A2R3QCM7"/>
<dbReference type="Proteomes" id="UP000237925">
    <property type="component" value="Chromosome"/>
</dbReference>
<dbReference type="PROSITE" id="PS51257">
    <property type="entry name" value="PROKAR_LIPOPROTEIN"/>
    <property type="match status" value="1"/>
</dbReference>
<accession>A0A2R3QCM7</accession>
<proteinExistence type="predicted"/>